<feature type="domain" description="Methyl-accepting transducer" evidence="6">
    <location>
        <begin position="270"/>
        <end position="499"/>
    </location>
</feature>
<evidence type="ECO:0000313" key="8">
    <source>
        <dbReference type="EMBL" id="NEX62374.1"/>
    </source>
</evidence>
<dbReference type="GO" id="GO:0007165">
    <property type="term" value="P:signal transduction"/>
    <property type="evidence" value="ECO:0007669"/>
    <property type="project" value="UniProtKB-KW"/>
</dbReference>
<comment type="caution">
    <text evidence="8">The sequence shown here is derived from an EMBL/GenBank/DDBJ whole genome shotgun (WGS) entry which is preliminary data.</text>
</comment>
<dbReference type="PANTHER" id="PTHR43531:SF14">
    <property type="entry name" value="METHYL-ACCEPTING CHEMOTAXIS PROTEIN I-RELATED"/>
    <property type="match status" value="1"/>
</dbReference>
<dbReference type="Pfam" id="PF00672">
    <property type="entry name" value="HAMP"/>
    <property type="match status" value="1"/>
</dbReference>
<feature type="coiled-coil region" evidence="5">
    <location>
        <begin position="470"/>
        <end position="508"/>
    </location>
</feature>
<dbReference type="PRINTS" id="PR00260">
    <property type="entry name" value="CHEMTRNSDUCR"/>
</dbReference>
<evidence type="ECO:0000256" key="2">
    <source>
        <dbReference type="ARBA" id="ARBA00022481"/>
    </source>
</evidence>
<dbReference type="Pfam" id="PF00015">
    <property type="entry name" value="MCPsignal"/>
    <property type="match status" value="1"/>
</dbReference>
<reference evidence="8 9" key="1">
    <citation type="submission" date="2020-02" db="EMBL/GenBank/DDBJ databases">
        <authorList>
            <person name="Kim M.K."/>
        </authorList>
    </citation>
    <scope>NUCLEOTIDE SEQUENCE [LARGE SCALE GENOMIC DNA]</scope>
    <source>
        <strain evidence="8 9">17J57-3</strain>
    </source>
</reference>
<dbReference type="CDD" id="cd19411">
    <property type="entry name" value="MCP2201-like_sensor"/>
    <property type="match status" value="1"/>
</dbReference>
<keyword evidence="5" id="KW-0175">Coiled coil</keyword>
<dbReference type="AlphaFoldDB" id="A0A6B3SNJ2"/>
<dbReference type="SUPFAM" id="SSF58104">
    <property type="entry name" value="Methyl-accepting chemotaxis protein (MCP) signaling domain"/>
    <property type="match status" value="1"/>
</dbReference>
<evidence type="ECO:0000259" key="6">
    <source>
        <dbReference type="PROSITE" id="PS50111"/>
    </source>
</evidence>
<accession>A0A6B3SNJ2</accession>
<comment type="subcellular location">
    <subcellularLocation>
        <location evidence="1">Membrane</location>
    </subcellularLocation>
</comment>
<dbReference type="InterPro" id="IPR004089">
    <property type="entry name" value="MCPsignal_dom"/>
</dbReference>
<evidence type="ECO:0000259" key="7">
    <source>
        <dbReference type="PROSITE" id="PS50885"/>
    </source>
</evidence>
<name>A0A6B3SNJ2_9BURK</name>
<keyword evidence="4" id="KW-0807">Transducer</keyword>
<dbReference type="FunFam" id="1.10.287.950:FF:000001">
    <property type="entry name" value="Methyl-accepting chemotaxis sensory transducer"/>
    <property type="match status" value="1"/>
</dbReference>
<feature type="domain" description="HAMP" evidence="7">
    <location>
        <begin position="213"/>
        <end position="265"/>
    </location>
</feature>
<dbReference type="CDD" id="cd11386">
    <property type="entry name" value="MCP_signal"/>
    <property type="match status" value="1"/>
</dbReference>
<dbReference type="PROSITE" id="PS50885">
    <property type="entry name" value="HAMP"/>
    <property type="match status" value="1"/>
</dbReference>
<dbReference type="GO" id="GO:0004888">
    <property type="term" value="F:transmembrane signaling receptor activity"/>
    <property type="evidence" value="ECO:0007669"/>
    <property type="project" value="InterPro"/>
</dbReference>
<dbReference type="InterPro" id="IPR003660">
    <property type="entry name" value="HAMP_dom"/>
</dbReference>
<dbReference type="EMBL" id="JAAIVB010000048">
    <property type="protein sequence ID" value="NEX62374.1"/>
    <property type="molecule type" value="Genomic_DNA"/>
</dbReference>
<dbReference type="InterPro" id="IPR051310">
    <property type="entry name" value="MCP_chemotaxis"/>
</dbReference>
<dbReference type="GO" id="GO:0006935">
    <property type="term" value="P:chemotaxis"/>
    <property type="evidence" value="ECO:0007669"/>
    <property type="project" value="InterPro"/>
</dbReference>
<organism evidence="8 9">
    <name type="scientific">Noviherbaspirillum galbum</name>
    <dbReference type="NCBI Taxonomy" id="2709383"/>
    <lineage>
        <taxon>Bacteria</taxon>
        <taxon>Pseudomonadati</taxon>
        <taxon>Pseudomonadota</taxon>
        <taxon>Betaproteobacteria</taxon>
        <taxon>Burkholderiales</taxon>
        <taxon>Oxalobacteraceae</taxon>
        <taxon>Noviherbaspirillum</taxon>
    </lineage>
</organism>
<dbReference type="GO" id="GO:0005886">
    <property type="term" value="C:plasma membrane"/>
    <property type="evidence" value="ECO:0007669"/>
    <property type="project" value="TreeGrafter"/>
</dbReference>
<evidence type="ECO:0000256" key="5">
    <source>
        <dbReference type="SAM" id="Coils"/>
    </source>
</evidence>
<dbReference type="InterPro" id="IPR024478">
    <property type="entry name" value="HlyB_4HB_MCP"/>
</dbReference>
<dbReference type="PANTHER" id="PTHR43531">
    <property type="entry name" value="PROTEIN ICFG"/>
    <property type="match status" value="1"/>
</dbReference>
<sequence length="567" mass="60018">MKLLKNMKIGRRLALGFAAAIGLSALIAADGIWTIGSLGANMRDVMAEPLMTERLVSDWNRNITSAVTRTTAVAKSADATLSQFFAADAAASSKSSTELMKKIEKLITSEAEKSLFNKISEVRASYILSRDAVFKLKAEGRAEEASKVLDEQYLPASARYLELVGQFLQLQRKQLDEAAERAEALESRGRLELFGLSALVVLFGVASAWWLTSGITGPLRKAVTAARRVASGDLAGDIQVDSRDETGELLQALRDMNSSLQKIVSDVRQGTEAITTASGEIAAGNLDLSTRTEQQASSLGETASSMEQLTSAVRHNADNARQANALANTASEVAVKGGEVIGEVVGTMGDINASARKIVDIISVIDSIAFQTNILALNAAVEAARAGEQGRGFAVVASEVRTLAQRSAAAAKEIKSLIDSSVERVDAGSMLVSQAGRTMQEIMESVRRVTDIMAEITAASAEQTAGIEQVNQAITQMDAVTQQNAALVEEAAAASNAMQQQAEKLTEAVALFRLEGSHAAAQAPAAISARVNAIVPAALATRVTRSVTRVAPKRQLPVATGDDWEEF</sequence>
<keyword evidence="9" id="KW-1185">Reference proteome</keyword>
<dbReference type="SMART" id="SM00283">
    <property type="entry name" value="MA"/>
    <property type="match status" value="1"/>
</dbReference>
<dbReference type="InterPro" id="IPR047347">
    <property type="entry name" value="YvaQ-like_sensor"/>
</dbReference>
<evidence type="ECO:0000313" key="9">
    <source>
        <dbReference type="Proteomes" id="UP000482155"/>
    </source>
</evidence>
<dbReference type="Gene3D" id="1.10.287.950">
    <property type="entry name" value="Methyl-accepting chemotaxis protein"/>
    <property type="match status" value="1"/>
</dbReference>
<dbReference type="InterPro" id="IPR004090">
    <property type="entry name" value="Chemotax_Me-accpt_rcpt"/>
</dbReference>
<evidence type="ECO:0000256" key="3">
    <source>
        <dbReference type="ARBA" id="ARBA00029447"/>
    </source>
</evidence>
<dbReference type="SMART" id="SM00304">
    <property type="entry name" value="HAMP"/>
    <property type="match status" value="1"/>
</dbReference>
<dbReference type="Pfam" id="PF12729">
    <property type="entry name" value="4HB_MCP_1"/>
    <property type="match status" value="1"/>
</dbReference>
<dbReference type="PROSITE" id="PS50111">
    <property type="entry name" value="CHEMOTAXIS_TRANSDUC_2"/>
    <property type="match status" value="1"/>
</dbReference>
<proteinExistence type="inferred from homology"/>
<dbReference type="CDD" id="cd06225">
    <property type="entry name" value="HAMP"/>
    <property type="match status" value="1"/>
</dbReference>
<protein>
    <submittedName>
        <fullName evidence="8">HAMP domain-containing protein</fullName>
    </submittedName>
</protein>
<dbReference type="Proteomes" id="UP000482155">
    <property type="component" value="Unassembled WGS sequence"/>
</dbReference>
<comment type="similarity">
    <text evidence="3">Belongs to the methyl-accepting chemotaxis (MCP) protein family.</text>
</comment>
<dbReference type="RefSeq" id="WP_163964532.1">
    <property type="nucleotide sequence ID" value="NZ_JAAIVB010000048.1"/>
</dbReference>
<evidence type="ECO:0000256" key="1">
    <source>
        <dbReference type="ARBA" id="ARBA00004370"/>
    </source>
</evidence>
<gene>
    <name evidence="8" type="ORF">G3574_14890</name>
</gene>
<evidence type="ECO:0000256" key="4">
    <source>
        <dbReference type="PROSITE-ProRule" id="PRU00284"/>
    </source>
</evidence>
<keyword evidence="2" id="KW-0488">Methylation</keyword>